<dbReference type="InterPro" id="IPR011335">
    <property type="entry name" value="Restrct_endonuc-II-like"/>
</dbReference>
<accession>A0A9W6M243</accession>
<proteinExistence type="predicted"/>
<organism evidence="2 3">
    <name type="scientific">Microbacterium imperiale</name>
    <dbReference type="NCBI Taxonomy" id="33884"/>
    <lineage>
        <taxon>Bacteria</taxon>
        <taxon>Bacillati</taxon>
        <taxon>Actinomycetota</taxon>
        <taxon>Actinomycetes</taxon>
        <taxon>Micrococcales</taxon>
        <taxon>Microbacteriaceae</taxon>
        <taxon>Microbacterium</taxon>
    </lineage>
</organism>
<evidence type="ECO:0000259" key="1">
    <source>
        <dbReference type="Pfam" id="PF04480"/>
    </source>
</evidence>
<dbReference type="InterPro" id="IPR007569">
    <property type="entry name" value="DUF559"/>
</dbReference>
<dbReference type="Gene3D" id="3.40.960.10">
    <property type="entry name" value="VSR Endonuclease"/>
    <property type="match status" value="1"/>
</dbReference>
<protein>
    <recommendedName>
        <fullName evidence="1">DUF559 domain-containing protein</fullName>
    </recommendedName>
</protein>
<dbReference type="EMBL" id="BSEO01000001">
    <property type="protein sequence ID" value="GLJ78407.1"/>
    <property type="molecule type" value="Genomic_DNA"/>
</dbReference>
<dbReference type="AlphaFoldDB" id="A0A9W6M243"/>
<reference evidence="2" key="1">
    <citation type="journal article" date="2014" name="Int. J. Syst. Evol. Microbiol.">
        <title>Complete genome sequence of Corynebacterium casei LMG S-19264T (=DSM 44701T), isolated from a smear-ripened cheese.</title>
        <authorList>
            <consortium name="US DOE Joint Genome Institute (JGI-PGF)"/>
            <person name="Walter F."/>
            <person name="Albersmeier A."/>
            <person name="Kalinowski J."/>
            <person name="Ruckert C."/>
        </authorList>
    </citation>
    <scope>NUCLEOTIDE SEQUENCE</scope>
    <source>
        <strain evidence="2">VKM Ac-1447</strain>
    </source>
</reference>
<sequence>MLPTDWMSADDLRLGRAELARALGSGQLVRVRRGRYLPAATHPDVLAAARLGCRLDCVSLLRAAGVFVLEHRSLHVNARVGASRLPPAPDGVVRHWRRDADPPTSVLSDIVSALAQSCRCQEPRAAVATLDSAWHQRMIDAGDIAEIFRRLPRRYRRLRALLDPSAESGAETLLRLILRALGCRFETQVVVEGVGRVDFLVEGWLIIECDSEAHHADWATLKRDKRRDLAAAAQGYTTVRPLAEDIFHHRDVLAEQLRAVLASRPSR</sequence>
<dbReference type="Pfam" id="PF04480">
    <property type="entry name" value="DUF559"/>
    <property type="match status" value="1"/>
</dbReference>
<dbReference type="RefSeq" id="WP_210005914.1">
    <property type="nucleotide sequence ID" value="NZ_BSEO01000001.1"/>
</dbReference>
<dbReference type="SUPFAM" id="SSF52980">
    <property type="entry name" value="Restriction endonuclease-like"/>
    <property type="match status" value="1"/>
</dbReference>
<evidence type="ECO:0000313" key="3">
    <source>
        <dbReference type="Proteomes" id="UP001142317"/>
    </source>
</evidence>
<evidence type="ECO:0000313" key="2">
    <source>
        <dbReference type="EMBL" id="GLJ78407.1"/>
    </source>
</evidence>
<comment type="caution">
    <text evidence="2">The sequence shown here is derived from an EMBL/GenBank/DDBJ whole genome shotgun (WGS) entry which is preliminary data.</text>
</comment>
<dbReference type="Proteomes" id="UP001142317">
    <property type="component" value="Unassembled WGS sequence"/>
</dbReference>
<keyword evidence="3" id="KW-1185">Reference proteome</keyword>
<reference evidence="2" key="2">
    <citation type="submission" date="2023-01" db="EMBL/GenBank/DDBJ databases">
        <authorList>
            <person name="Sun Q."/>
            <person name="Evtushenko L."/>
        </authorList>
    </citation>
    <scope>NUCLEOTIDE SEQUENCE</scope>
    <source>
        <strain evidence="2">VKM Ac-1447</strain>
    </source>
</reference>
<feature type="domain" description="DUF559" evidence="1">
    <location>
        <begin position="179"/>
        <end position="260"/>
    </location>
</feature>
<name>A0A9W6M243_9MICO</name>
<gene>
    <name evidence="2" type="ORF">GCM10017586_00890</name>
</gene>